<accession>A0A4R6AG15</accession>
<feature type="domain" description="Mur ligase C-terminal" evidence="13">
    <location>
        <begin position="335"/>
        <end position="449"/>
    </location>
</feature>
<dbReference type="GO" id="GO:0008360">
    <property type="term" value="P:regulation of cell shape"/>
    <property type="evidence" value="ECO:0007669"/>
    <property type="project" value="UniProtKB-KW"/>
</dbReference>
<feature type="domain" description="Mur ligase central" evidence="14">
    <location>
        <begin position="107"/>
        <end position="296"/>
    </location>
</feature>
<dbReference type="EC" id="6.3.2.10" evidence="10 11"/>
<organism evidence="15 16">
    <name type="scientific">Palleronia sediminis</name>
    <dbReference type="NCBI Taxonomy" id="2547833"/>
    <lineage>
        <taxon>Bacteria</taxon>
        <taxon>Pseudomonadati</taxon>
        <taxon>Pseudomonadota</taxon>
        <taxon>Alphaproteobacteria</taxon>
        <taxon>Rhodobacterales</taxon>
        <taxon>Roseobacteraceae</taxon>
        <taxon>Palleronia</taxon>
    </lineage>
</organism>
<gene>
    <name evidence="10 15" type="primary">murF</name>
    <name evidence="15" type="ORF">E2L08_04805</name>
</gene>
<comment type="caution">
    <text evidence="15">The sequence shown here is derived from an EMBL/GenBank/DDBJ whole genome shotgun (WGS) entry which is preliminary data.</text>
</comment>
<keyword evidence="1 10" id="KW-0963">Cytoplasm</keyword>
<dbReference type="SUPFAM" id="SSF53244">
    <property type="entry name" value="MurD-like peptide ligases, peptide-binding domain"/>
    <property type="match status" value="1"/>
</dbReference>
<dbReference type="InterPro" id="IPR036615">
    <property type="entry name" value="Mur_ligase_C_dom_sf"/>
</dbReference>
<dbReference type="PANTHER" id="PTHR43024:SF1">
    <property type="entry name" value="UDP-N-ACETYLMURAMOYL-TRIPEPTIDE--D-ALANYL-D-ALANINE LIGASE"/>
    <property type="match status" value="1"/>
</dbReference>
<protein>
    <recommendedName>
        <fullName evidence="10 11">UDP-N-acetylmuramoyl-tripeptide--D-alanyl-D-alanine ligase</fullName>
        <ecNumber evidence="10 11">6.3.2.10</ecNumber>
    </recommendedName>
    <alternativeName>
        <fullName evidence="10">D-alanyl-D-alanine-adding enzyme</fullName>
    </alternativeName>
</protein>
<evidence type="ECO:0000256" key="11">
    <source>
        <dbReference type="RuleBase" id="RU004136"/>
    </source>
</evidence>
<dbReference type="InterPro" id="IPR013221">
    <property type="entry name" value="Mur_ligase_cen"/>
</dbReference>
<keyword evidence="5 10" id="KW-0067">ATP-binding</keyword>
<keyword evidence="8 10" id="KW-0131">Cell cycle</keyword>
<evidence type="ECO:0000256" key="5">
    <source>
        <dbReference type="ARBA" id="ARBA00022840"/>
    </source>
</evidence>
<dbReference type="GO" id="GO:0005524">
    <property type="term" value="F:ATP binding"/>
    <property type="evidence" value="ECO:0007669"/>
    <property type="project" value="UniProtKB-UniRule"/>
</dbReference>
<keyword evidence="7 10" id="KW-0573">Peptidoglycan synthesis</keyword>
<dbReference type="GO" id="GO:0051301">
    <property type="term" value="P:cell division"/>
    <property type="evidence" value="ECO:0007669"/>
    <property type="project" value="UniProtKB-KW"/>
</dbReference>
<sequence length="472" mass="48138">MSALWTAADAARATGGTARGDWAATGVSIDSRTLAPGDLFVALSAERDGHDFVAAALAKGAAAAMVARRPEGVAPDAPLLLVDDVQAALERLGHAARARLRGRVLAITGSVGKTTTKDMARVAFGEQMRVAAAVASYNNHWGVPLTLARTPPDTELAVVEIGMNAPGEIAPLSRMARPHVAIVTTVAPAHYAAFGSLEGIAREKASIYEGLAPGGTAILNADIATAGILRDAARAAGARIVTFGARGPADFAMVSVTQHDATTVIEARAGDHAMAFRLGGVGAAVALNALAVLAAAEPLGADADRAAMALAGWSPGGGRGRRERVVLDDTDADAALDLIDDAFNANPASVAAALDRLAAIPPGPGGRRVAVLGDMLELGPEAPGFHAELARLPSVEAIDCVHCAGSLVAHLHAALPPDRRGDLTDSADEMAARIGKLLRPGDIVLVKGSKSAHTARVADAIRDLGRRARRPA</sequence>
<keyword evidence="2 10" id="KW-0436">Ligase</keyword>
<dbReference type="Pfam" id="PF01225">
    <property type="entry name" value="Mur_ligase"/>
    <property type="match status" value="1"/>
</dbReference>
<keyword evidence="16" id="KW-1185">Reference proteome</keyword>
<dbReference type="Gene3D" id="3.40.1190.10">
    <property type="entry name" value="Mur-like, catalytic domain"/>
    <property type="match status" value="1"/>
</dbReference>
<evidence type="ECO:0000256" key="3">
    <source>
        <dbReference type="ARBA" id="ARBA00022618"/>
    </source>
</evidence>
<dbReference type="InterPro" id="IPR005863">
    <property type="entry name" value="UDP-N-AcMur_synth"/>
</dbReference>
<dbReference type="Gene3D" id="3.40.1390.10">
    <property type="entry name" value="MurE/MurF, N-terminal domain"/>
    <property type="match status" value="1"/>
</dbReference>
<dbReference type="Gene3D" id="3.90.190.20">
    <property type="entry name" value="Mur ligase, C-terminal domain"/>
    <property type="match status" value="1"/>
</dbReference>
<evidence type="ECO:0000313" key="16">
    <source>
        <dbReference type="Proteomes" id="UP000295701"/>
    </source>
</evidence>
<comment type="function">
    <text evidence="10 11">Involved in cell wall formation. Catalyzes the final step in the synthesis of UDP-N-acetylmuramoyl-pentapeptide, the precursor of murein.</text>
</comment>
<evidence type="ECO:0000259" key="12">
    <source>
        <dbReference type="Pfam" id="PF01225"/>
    </source>
</evidence>
<dbReference type="InterPro" id="IPR035911">
    <property type="entry name" value="MurE/MurF_N"/>
</dbReference>
<evidence type="ECO:0000259" key="13">
    <source>
        <dbReference type="Pfam" id="PF02875"/>
    </source>
</evidence>
<dbReference type="PANTHER" id="PTHR43024">
    <property type="entry name" value="UDP-N-ACETYLMURAMOYL-TRIPEPTIDE--D-ALANYL-D-ALANINE LIGASE"/>
    <property type="match status" value="1"/>
</dbReference>
<dbReference type="RefSeq" id="WP_133395923.1">
    <property type="nucleotide sequence ID" value="NZ_SNAA01000003.1"/>
</dbReference>
<dbReference type="AlphaFoldDB" id="A0A4R6AG15"/>
<dbReference type="SUPFAM" id="SSF53623">
    <property type="entry name" value="MurD-like peptide ligases, catalytic domain"/>
    <property type="match status" value="1"/>
</dbReference>
<dbReference type="GO" id="GO:0047480">
    <property type="term" value="F:UDP-N-acetylmuramoyl-tripeptide-D-alanyl-D-alanine ligase activity"/>
    <property type="evidence" value="ECO:0007669"/>
    <property type="project" value="UniProtKB-UniRule"/>
</dbReference>
<dbReference type="Pfam" id="PF02875">
    <property type="entry name" value="Mur_ligase_C"/>
    <property type="match status" value="1"/>
</dbReference>
<comment type="subcellular location">
    <subcellularLocation>
        <location evidence="10 11">Cytoplasm</location>
    </subcellularLocation>
</comment>
<dbReference type="NCBIfam" id="TIGR01143">
    <property type="entry name" value="murF"/>
    <property type="match status" value="1"/>
</dbReference>
<evidence type="ECO:0000256" key="6">
    <source>
        <dbReference type="ARBA" id="ARBA00022960"/>
    </source>
</evidence>
<dbReference type="UniPathway" id="UPA00219"/>
<keyword evidence="6 10" id="KW-0133">Cell shape</keyword>
<comment type="pathway">
    <text evidence="10 11">Cell wall biogenesis; peptidoglycan biosynthesis.</text>
</comment>
<dbReference type="Pfam" id="PF08245">
    <property type="entry name" value="Mur_ligase_M"/>
    <property type="match status" value="1"/>
</dbReference>
<keyword evidence="3 10" id="KW-0132">Cell division</keyword>
<evidence type="ECO:0000256" key="1">
    <source>
        <dbReference type="ARBA" id="ARBA00022490"/>
    </source>
</evidence>
<name>A0A4R6AG15_9RHOB</name>
<evidence type="ECO:0000313" key="15">
    <source>
        <dbReference type="EMBL" id="TDL81974.1"/>
    </source>
</evidence>
<dbReference type="InterPro" id="IPR051046">
    <property type="entry name" value="MurCDEF_CellWall_CoF430Synth"/>
</dbReference>
<evidence type="ECO:0000256" key="10">
    <source>
        <dbReference type="HAMAP-Rule" id="MF_02019"/>
    </source>
</evidence>
<feature type="binding site" evidence="10">
    <location>
        <begin position="109"/>
        <end position="115"/>
    </location>
    <ligand>
        <name>ATP</name>
        <dbReference type="ChEBI" id="CHEBI:30616"/>
    </ligand>
</feature>
<dbReference type="OrthoDB" id="9800958at2"/>
<dbReference type="HAMAP" id="MF_02019">
    <property type="entry name" value="MurF"/>
    <property type="match status" value="1"/>
</dbReference>
<proteinExistence type="inferred from homology"/>
<evidence type="ECO:0000256" key="9">
    <source>
        <dbReference type="ARBA" id="ARBA00023316"/>
    </source>
</evidence>
<dbReference type="SUPFAM" id="SSF63418">
    <property type="entry name" value="MurE/MurF N-terminal domain"/>
    <property type="match status" value="1"/>
</dbReference>
<comment type="catalytic activity">
    <reaction evidence="10 11">
        <text>D-alanyl-D-alanine + UDP-N-acetyl-alpha-D-muramoyl-L-alanyl-gamma-D-glutamyl-meso-2,6-diaminopimelate + ATP = UDP-N-acetyl-alpha-D-muramoyl-L-alanyl-gamma-D-glutamyl-meso-2,6-diaminopimeloyl-D-alanyl-D-alanine + ADP + phosphate + H(+)</text>
        <dbReference type="Rhea" id="RHEA:28374"/>
        <dbReference type="ChEBI" id="CHEBI:15378"/>
        <dbReference type="ChEBI" id="CHEBI:30616"/>
        <dbReference type="ChEBI" id="CHEBI:43474"/>
        <dbReference type="ChEBI" id="CHEBI:57822"/>
        <dbReference type="ChEBI" id="CHEBI:61386"/>
        <dbReference type="ChEBI" id="CHEBI:83905"/>
        <dbReference type="ChEBI" id="CHEBI:456216"/>
        <dbReference type="EC" id="6.3.2.10"/>
    </reaction>
</comment>
<feature type="domain" description="Mur ligase N-terminal catalytic" evidence="12">
    <location>
        <begin position="25"/>
        <end position="93"/>
    </location>
</feature>
<dbReference type="InterPro" id="IPR036565">
    <property type="entry name" value="Mur-like_cat_sf"/>
</dbReference>
<comment type="similarity">
    <text evidence="10">Belongs to the MurCDEF family. MurF subfamily.</text>
</comment>
<reference evidence="15 16" key="1">
    <citation type="submission" date="2019-03" db="EMBL/GenBank/DDBJ databases">
        <title>Primorskyibacter sp. SS33 isolated from sediments.</title>
        <authorList>
            <person name="Xunke S."/>
        </authorList>
    </citation>
    <scope>NUCLEOTIDE SEQUENCE [LARGE SCALE GENOMIC DNA]</scope>
    <source>
        <strain evidence="15 16">SS33</strain>
    </source>
</reference>
<dbReference type="GO" id="GO:0008766">
    <property type="term" value="F:UDP-N-acetylmuramoylalanyl-D-glutamyl-2,6-diaminopimelate-D-alanyl-D-alanine ligase activity"/>
    <property type="evidence" value="ECO:0007669"/>
    <property type="project" value="RHEA"/>
</dbReference>
<dbReference type="GO" id="GO:0005737">
    <property type="term" value="C:cytoplasm"/>
    <property type="evidence" value="ECO:0007669"/>
    <property type="project" value="UniProtKB-SubCell"/>
</dbReference>
<evidence type="ECO:0000256" key="7">
    <source>
        <dbReference type="ARBA" id="ARBA00022984"/>
    </source>
</evidence>
<evidence type="ECO:0000256" key="8">
    <source>
        <dbReference type="ARBA" id="ARBA00023306"/>
    </source>
</evidence>
<evidence type="ECO:0000256" key="2">
    <source>
        <dbReference type="ARBA" id="ARBA00022598"/>
    </source>
</evidence>
<dbReference type="InterPro" id="IPR000713">
    <property type="entry name" value="Mur_ligase_N"/>
</dbReference>
<dbReference type="InterPro" id="IPR004101">
    <property type="entry name" value="Mur_ligase_C"/>
</dbReference>
<keyword evidence="9 10" id="KW-0961">Cell wall biogenesis/degradation</keyword>
<evidence type="ECO:0000256" key="4">
    <source>
        <dbReference type="ARBA" id="ARBA00022741"/>
    </source>
</evidence>
<dbReference type="GO" id="GO:0071555">
    <property type="term" value="P:cell wall organization"/>
    <property type="evidence" value="ECO:0007669"/>
    <property type="project" value="UniProtKB-KW"/>
</dbReference>
<dbReference type="EMBL" id="SNAA01000003">
    <property type="protein sequence ID" value="TDL81974.1"/>
    <property type="molecule type" value="Genomic_DNA"/>
</dbReference>
<keyword evidence="4 10" id="KW-0547">Nucleotide-binding</keyword>
<evidence type="ECO:0000259" key="14">
    <source>
        <dbReference type="Pfam" id="PF08245"/>
    </source>
</evidence>
<dbReference type="GO" id="GO:0009252">
    <property type="term" value="P:peptidoglycan biosynthetic process"/>
    <property type="evidence" value="ECO:0007669"/>
    <property type="project" value="UniProtKB-UniRule"/>
</dbReference>
<dbReference type="Proteomes" id="UP000295701">
    <property type="component" value="Unassembled WGS sequence"/>
</dbReference>